<evidence type="ECO:0000313" key="1">
    <source>
        <dbReference type="EMBL" id="KAL1262977.1"/>
    </source>
</evidence>
<reference evidence="1 2" key="1">
    <citation type="submission" date="2023-09" db="EMBL/GenBank/DDBJ databases">
        <authorList>
            <person name="Wang M."/>
        </authorList>
    </citation>
    <scope>NUCLEOTIDE SEQUENCE [LARGE SCALE GENOMIC DNA]</scope>
    <source>
        <strain evidence="1">GT-2023</strain>
        <tissue evidence="1">Liver</tissue>
    </source>
</reference>
<sequence length="77" mass="8792">MYSISCPHPFLLHILRKTADFPLNPSFTVWTLIFVQKQQTATKNTFILHSDLANQYSEISPVHYGEGVIMAIPVNIF</sequence>
<keyword evidence="2" id="KW-1185">Reference proteome</keyword>
<dbReference type="EMBL" id="JAYMGO010000013">
    <property type="protein sequence ID" value="KAL1262977.1"/>
    <property type="molecule type" value="Genomic_DNA"/>
</dbReference>
<organism evidence="1 2">
    <name type="scientific">Cirrhinus molitorella</name>
    <name type="common">mud carp</name>
    <dbReference type="NCBI Taxonomy" id="172907"/>
    <lineage>
        <taxon>Eukaryota</taxon>
        <taxon>Metazoa</taxon>
        <taxon>Chordata</taxon>
        <taxon>Craniata</taxon>
        <taxon>Vertebrata</taxon>
        <taxon>Euteleostomi</taxon>
        <taxon>Actinopterygii</taxon>
        <taxon>Neopterygii</taxon>
        <taxon>Teleostei</taxon>
        <taxon>Ostariophysi</taxon>
        <taxon>Cypriniformes</taxon>
        <taxon>Cyprinidae</taxon>
        <taxon>Labeoninae</taxon>
        <taxon>Labeonini</taxon>
        <taxon>Cirrhinus</taxon>
    </lineage>
</organism>
<evidence type="ECO:0000313" key="2">
    <source>
        <dbReference type="Proteomes" id="UP001558613"/>
    </source>
</evidence>
<gene>
    <name evidence="1" type="ORF">QQF64_005716</name>
</gene>
<name>A0ABR3MGE1_9TELE</name>
<protein>
    <submittedName>
        <fullName evidence="1">Uncharacterized protein</fullName>
    </submittedName>
</protein>
<proteinExistence type="predicted"/>
<dbReference type="Proteomes" id="UP001558613">
    <property type="component" value="Unassembled WGS sequence"/>
</dbReference>
<comment type="caution">
    <text evidence="1">The sequence shown here is derived from an EMBL/GenBank/DDBJ whole genome shotgun (WGS) entry which is preliminary data.</text>
</comment>
<accession>A0ABR3MGE1</accession>